<dbReference type="Pfam" id="PF19656">
    <property type="entry name" value="DUF6159"/>
    <property type="match status" value="1"/>
</dbReference>
<accession>U2YR14</accession>
<keyword evidence="1" id="KW-0472">Membrane</keyword>
<comment type="caution">
    <text evidence="2">The sequence shown here is derived from an EMBL/GenBank/DDBJ whole genome shotgun (WGS) entry which is preliminary data.</text>
</comment>
<evidence type="ECO:0000256" key="1">
    <source>
        <dbReference type="SAM" id="Phobius"/>
    </source>
</evidence>
<evidence type="ECO:0000313" key="3">
    <source>
        <dbReference type="Proteomes" id="UP000016986"/>
    </source>
</evidence>
<organism evidence="2 3">
    <name type="scientific">Halarchaeum acidiphilum MH1-52-1</name>
    <dbReference type="NCBI Taxonomy" id="1261545"/>
    <lineage>
        <taxon>Archaea</taxon>
        <taxon>Methanobacteriati</taxon>
        <taxon>Methanobacteriota</taxon>
        <taxon>Stenosarchaea group</taxon>
        <taxon>Halobacteria</taxon>
        <taxon>Halobacteriales</taxon>
        <taxon>Halobacteriaceae</taxon>
    </lineage>
</organism>
<dbReference type="eggNOG" id="arCOG08211">
    <property type="taxonomic scope" value="Archaea"/>
</dbReference>
<feature type="transmembrane region" description="Helical" evidence="1">
    <location>
        <begin position="103"/>
        <end position="126"/>
    </location>
</feature>
<dbReference type="InterPro" id="IPR046157">
    <property type="entry name" value="DUF6159"/>
</dbReference>
<feature type="transmembrane region" description="Helical" evidence="1">
    <location>
        <begin position="28"/>
        <end position="53"/>
    </location>
</feature>
<feature type="transmembrane region" description="Helical" evidence="1">
    <location>
        <begin position="138"/>
        <end position="160"/>
    </location>
</feature>
<feature type="transmembrane region" description="Helical" evidence="1">
    <location>
        <begin position="224"/>
        <end position="246"/>
    </location>
</feature>
<name>U2YR14_9EURY</name>
<proteinExistence type="predicted"/>
<dbReference type="AlphaFoldDB" id="U2YR14"/>
<protein>
    <recommendedName>
        <fullName evidence="4">Glycerophosphoryl diester phosphodiesterase membrane domain-containing protein</fullName>
    </recommendedName>
</protein>
<keyword evidence="1" id="KW-1133">Transmembrane helix</keyword>
<sequence>MGFLSRLKTGWGLAMDGLGVLRDDPELAVFPLVAGVAGLAYLALLFGVVSVVGTSDGLELYAVLFALYVGTTFVASFFTAGLVHETREAFEGREPTFRGGIAAAWANVGTILVWALVSATVGVVIRAIENQSGVVGDLLAGLFSVAWSILTYFVVPVIVFEDVGITDAISRSGETFKDTWGETAGAGFGVGLITVVFVGAAIVVSAALFYGASSVGSAIGTEGALVVGVVLVVLAYLASVTLGAIARTALYVYATEGLAPDQFGNVDFARVR</sequence>
<dbReference type="Proteomes" id="UP000016986">
    <property type="component" value="Unassembled WGS sequence"/>
</dbReference>
<evidence type="ECO:0000313" key="2">
    <source>
        <dbReference type="EMBL" id="GAD51410.1"/>
    </source>
</evidence>
<gene>
    <name evidence="2" type="ORF">MBEHAL_0170</name>
</gene>
<dbReference type="RefSeq" id="WP_020220581.1">
    <property type="nucleotide sequence ID" value="NZ_BANO01000003.1"/>
</dbReference>
<evidence type="ECO:0008006" key="4">
    <source>
        <dbReference type="Google" id="ProtNLM"/>
    </source>
</evidence>
<dbReference type="EMBL" id="BATA01000002">
    <property type="protein sequence ID" value="GAD51410.1"/>
    <property type="molecule type" value="Genomic_DNA"/>
</dbReference>
<dbReference type="OrthoDB" id="163788at2157"/>
<reference evidence="2 3" key="1">
    <citation type="submission" date="2013-09" db="EMBL/GenBank/DDBJ databases">
        <title>Whole genome sequencing of Halarchaeum acidiphilum strain MH1-52-1.</title>
        <authorList>
            <person name="Shimane Y."/>
            <person name="Minegishi H."/>
            <person name="Nishi S."/>
            <person name="Echigo A."/>
            <person name="Shuto A."/>
            <person name="Konishi M."/>
            <person name="Ito T."/>
            <person name="Ohkuma M."/>
            <person name="Ohta Y."/>
            <person name="Nagano Y."/>
            <person name="Tsubouchi T."/>
            <person name="Mori K."/>
            <person name="Usui K."/>
            <person name="Kamekura M."/>
            <person name="Usami R."/>
            <person name="Takaki Y."/>
            <person name="Hatada Y."/>
        </authorList>
    </citation>
    <scope>NUCLEOTIDE SEQUENCE [LARGE SCALE GENOMIC DNA]</scope>
    <source>
        <strain evidence="2 3">JCM 16109</strain>
    </source>
</reference>
<feature type="transmembrane region" description="Helical" evidence="1">
    <location>
        <begin position="60"/>
        <end position="83"/>
    </location>
</feature>
<keyword evidence="1" id="KW-0812">Transmembrane</keyword>
<keyword evidence="3" id="KW-1185">Reference proteome</keyword>
<feature type="transmembrane region" description="Helical" evidence="1">
    <location>
        <begin position="186"/>
        <end position="212"/>
    </location>
</feature>